<dbReference type="SUPFAM" id="SSF53155">
    <property type="entry name" value="Methylated DNA-protein cysteine methyltransferase domain"/>
    <property type="match status" value="1"/>
</dbReference>
<dbReference type="EC" id="2.1.1.63" evidence="9"/>
<feature type="domain" description="Methylated-DNA-[protein]-cysteine S-methyltransferase DNA binding" evidence="10">
    <location>
        <begin position="73"/>
        <end position="153"/>
    </location>
</feature>
<dbReference type="InterPro" id="IPR036388">
    <property type="entry name" value="WH-like_DNA-bd_sf"/>
</dbReference>
<evidence type="ECO:0000256" key="8">
    <source>
        <dbReference type="ARBA" id="ARBA00049348"/>
    </source>
</evidence>
<dbReference type="EMBL" id="VTEG01000018">
    <property type="protein sequence ID" value="TYR97617.1"/>
    <property type="molecule type" value="Genomic_DNA"/>
</dbReference>
<dbReference type="GO" id="GO:0005737">
    <property type="term" value="C:cytoplasm"/>
    <property type="evidence" value="ECO:0007669"/>
    <property type="project" value="UniProtKB-SubCell"/>
</dbReference>
<comment type="subcellular location">
    <subcellularLocation>
        <location evidence="9">Cytoplasm</location>
    </subcellularLocation>
</comment>
<keyword evidence="6 9" id="KW-0227">DNA damage</keyword>
<dbReference type="PANTHER" id="PTHR10815">
    <property type="entry name" value="METHYLATED-DNA--PROTEIN-CYSTEINE METHYLTRANSFERASE"/>
    <property type="match status" value="1"/>
</dbReference>
<evidence type="ECO:0000256" key="5">
    <source>
        <dbReference type="ARBA" id="ARBA00022679"/>
    </source>
</evidence>
<dbReference type="GO" id="GO:0032259">
    <property type="term" value="P:methylation"/>
    <property type="evidence" value="ECO:0007669"/>
    <property type="project" value="UniProtKB-KW"/>
</dbReference>
<dbReference type="CDD" id="cd06445">
    <property type="entry name" value="ATase"/>
    <property type="match status" value="1"/>
</dbReference>
<feature type="domain" description="Methylguanine DNA methyltransferase ribonuclease-like" evidence="11">
    <location>
        <begin position="11"/>
        <end position="69"/>
    </location>
</feature>
<comment type="miscellaneous">
    <text evidence="9">This enzyme catalyzes only one turnover and therefore is not strictly catalytic. According to one definition, an enzyme is a biocatalyst that acts repeatedly and over many reaction cycles.</text>
</comment>
<comment type="function">
    <text evidence="9">Involved in the cellular defense against the biological effects of O6-methylguanine (O6-MeG) and O4-methylthymine (O4-MeT) in DNA. Repairs the methylated nucleobase in DNA by stoichiometrically transferring the methyl group to a cysteine residue in the enzyme. This is a suicide reaction: the enzyme is irreversibly inactivated.</text>
</comment>
<reference evidence="12 13" key="1">
    <citation type="submission" date="2019-08" db="EMBL/GenBank/DDBJ databases">
        <title>Bacillus genomes from the desert of Cuatro Cienegas, Coahuila.</title>
        <authorList>
            <person name="Olmedo-Alvarez G."/>
        </authorList>
    </citation>
    <scope>NUCLEOTIDE SEQUENCE [LARGE SCALE GENOMIC DNA]</scope>
    <source>
        <strain evidence="12 13">CH128b_4D</strain>
    </source>
</reference>
<dbReference type="InterPro" id="IPR014048">
    <property type="entry name" value="MethylDNA_cys_MeTrfase_DNA-bd"/>
</dbReference>
<evidence type="ECO:0000256" key="9">
    <source>
        <dbReference type="HAMAP-Rule" id="MF_00772"/>
    </source>
</evidence>
<evidence type="ECO:0000256" key="4">
    <source>
        <dbReference type="ARBA" id="ARBA00022603"/>
    </source>
</evidence>
<dbReference type="Pfam" id="PF01035">
    <property type="entry name" value="DNA_binding_1"/>
    <property type="match status" value="1"/>
</dbReference>
<evidence type="ECO:0000259" key="10">
    <source>
        <dbReference type="Pfam" id="PF01035"/>
    </source>
</evidence>
<name>A0A5D4M811_9BACI</name>
<dbReference type="FunFam" id="1.10.10.10:FF:000214">
    <property type="entry name" value="Methylated-DNA--protein-cysteine methyltransferase"/>
    <property type="match status" value="1"/>
</dbReference>
<keyword evidence="3 9" id="KW-0963">Cytoplasm</keyword>
<evidence type="ECO:0000256" key="7">
    <source>
        <dbReference type="ARBA" id="ARBA00023204"/>
    </source>
</evidence>
<dbReference type="GO" id="GO:0006307">
    <property type="term" value="P:DNA alkylation repair"/>
    <property type="evidence" value="ECO:0007669"/>
    <property type="project" value="UniProtKB-UniRule"/>
</dbReference>
<keyword evidence="5 9" id="KW-0808">Transferase</keyword>
<dbReference type="AlphaFoldDB" id="A0A5D4M811"/>
<sequence>MRSLKTESMVVSSPIGNLRITAEDECLTKVEFVTDPESQSQSDILKETSVQLEEYFSGRRQNFNLPLKLKGTPFQEKVWKSLCEIPFGSTRTYKDIADGIEHPKAVRAIGQANKANKLPIIIPCHRVVGKNRTLTGYAGKQLDKKEILLQVENIKL</sequence>
<comment type="similarity">
    <text evidence="2 9">Belongs to the MGMT family.</text>
</comment>
<gene>
    <name evidence="12" type="ORF">FZC84_18215</name>
</gene>
<dbReference type="PROSITE" id="PS00374">
    <property type="entry name" value="MGMT"/>
    <property type="match status" value="1"/>
</dbReference>
<dbReference type="InterPro" id="IPR036631">
    <property type="entry name" value="MGMT_N_sf"/>
</dbReference>
<dbReference type="InterPro" id="IPR008332">
    <property type="entry name" value="MethylG_MeTrfase_N"/>
</dbReference>
<dbReference type="Gene3D" id="1.10.10.10">
    <property type="entry name" value="Winged helix-like DNA-binding domain superfamily/Winged helix DNA-binding domain"/>
    <property type="match status" value="1"/>
</dbReference>
<proteinExistence type="inferred from homology"/>
<evidence type="ECO:0000313" key="12">
    <source>
        <dbReference type="EMBL" id="TYR97617.1"/>
    </source>
</evidence>
<comment type="catalytic activity">
    <reaction evidence="8 9">
        <text>a 6-O-methyl-2'-deoxyguanosine in DNA + L-cysteinyl-[protein] = S-methyl-L-cysteinyl-[protein] + a 2'-deoxyguanosine in DNA</text>
        <dbReference type="Rhea" id="RHEA:24000"/>
        <dbReference type="Rhea" id="RHEA-COMP:10131"/>
        <dbReference type="Rhea" id="RHEA-COMP:10132"/>
        <dbReference type="Rhea" id="RHEA-COMP:11367"/>
        <dbReference type="Rhea" id="RHEA-COMP:11368"/>
        <dbReference type="ChEBI" id="CHEBI:29950"/>
        <dbReference type="ChEBI" id="CHEBI:82612"/>
        <dbReference type="ChEBI" id="CHEBI:85445"/>
        <dbReference type="ChEBI" id="CHEBI:85448"/>
        <dbReference type="EC" id="2.1.1.63"/>
    </reaction>
</comment>
<evidence type="ECO:0000259" key="11">
    <source>
        <dbReference type="Pfam" id="PF02870"/>
    </source>
</evidence>
<evidence type="ECO:0000256" key="2">
    <source>
        <dbReference type="ARBA" id="ARBA00008711"/>
    </source>
</evidence>
<dbReference type="PANTHER" id="PTHR10815:SF5">
    <property type="entry name" value="METHYLATED-DNA--PROTEIN-CYSTEINE METHYLTRANSFERASE"/>
    <property type="match status" value="1"/>
</dbReference>
<keyword evidence="7 9" id="KW-0234">DNA repair</keyword>
<keyword evidence="4 9" id="KW-0489">Methyltransferase</keyword>
<dbReference type="InterPro" id="IPR023546">
    <property type="entry name" value="MGMT"/>
</dbReference>
<dbReference type="Proteomes" id="UP000325182">
    <property type="component" value="Unassembled WGS sequence"/>
</dbReference>
<dbReference type="Gene3D" id="3.30.160.70">
    <property type="entry name" value="Methylated DNA-protein cysteine methyltransferase domain"/>
    <property type="match status" value="1"/>
</dbReference>
<protein>
    <recommendedName>
        <fullName evidence="9">Methylated-DNA--protein-cysteine methyltransferase</fullName>
        <ecNumber evidence="9">2.1.1.63</ecNumber>
    </recommendedName>
    <alternativeName>
        <fullName evidence="9">6-O-methylguanine-DNA methyltransferase</fullName>
        <shortName evidence="9">MGMT</shortName>
    </alternativeName>
    <alternativeName>
        <fullName evidence="9">O-6-methylguanine-DNA-alkyltransferase</fullName>
    </alternativeName>
</protein>
<comment type="caution">
    <text evidence="12">The sequence shown here is derived from an EMBL/GenBank/DDBJ whole genome shotgun (WGS) entry which is preliminary data.</text>
</comment>
<evidence type="ECO:0000256" key="3">
    <source>
        <dbReference type="ARBA" id="ARBA00022490"/>
    </source>
</evidence>
<dbReference type="GO" id="GO:0003908">
    <property type="term" value="F:methylated-DNA-[protein]-cysteine S-methyltransferase activity"/>
    <property type="evidence" value="ECO:0007669"/>
    <property type="project" value="UniProtKB-UniRule"/>
</dbReference>
<dbReference type="InterPro" id="IPR001497">
    <property type="entry name" value="MethylDNA_cys_MeTrfase_AS"/>
</dbReference>
<evidence type="ECO:0000256" key="6">
    <source>
        <dbReference type="ARBA" id="ARBA00022763"/>
    </source>
</evidence>
<dbReference type="InterPro" id="IPR036217">
    <property type="entry name" value="MethylDNA_cys_MeTrfase_DNAb"/>
</dbReference>
<evidence type="ECO:0000256" key="1">
    <source>
        <dbReference type="ARBA" id="ARBA00001286"/>
    </source>
</evidence>
<dbReference type="HAMAP" id="MF_00772">
    <property type="entry name" value="OGT"/>
    <property type="match status" value="1"/>
</dbReference>
<organism evidence="12 13">
    <name type="scientific">Rossellomorea vietnamensis</name>
    <dbReference type="NCBI Taxonomy" id="218284"/>
    <lineage>
        <taxon>Bacteria</taxon>
        <taxon>Bacillati</taxon>
        <taxon>Bacillota</taxon>
        <taxon>Bacilli</taxon>
        <taxon>Bacillales</taxon>
        <taxon>Bacillaceae</taxon>
        <taxon>Rossellomorea</taxon>
    </lineage>
</organism>
<dbReference type="NCBIfam" id="TIGR00589">
    <property type="entry name" value="ogt"/>
    <property type="match status" value="1"/>
</dbReference>
<dbReference type="SUPFAM" id="SSF46767">
    <property type="entry name" value="Methylated DNA-protein cysteine methyltransferase, C-terminal domain"/>
    <property type="match status" value="1"/>
</dbReference>
<evidence type="ECO:0000313" key="13">
    <source>
        <dbReference type="Proteomes" id="UP000325182"/>
    </source>
</evidence>
<comment type="catalytic activity">
    <reaction evidence="1 9">
        <text>a 4-O-methyl-thymidine in DNA + L-cysteinyl-[protein] = a thymidine in DNA + S-methyl-L-cysteinyl-[protein]</text>
        <dbReference type="Rhea" id="RHEA:53428"/>
        <dbReference type="Rhea" id="RHEA-COMP:10131"/>
        <dbReference type="Rhea" id="RHEA-COMP:10132"/>
        <dbReference type="Rhea" id="RHEA-COMP:13555"/>
        <dbReference type="Rhea" id="RHEA-COMP:13556"/>
        <dbReference type="ChEBI" id="CHEBI:29950"/>
        <dbReference type="ChEBI" id="CHEBI:82612"/>
        <dbReference type="ChEBI" id="CHEBI:137386"/>
        <dbReference type="ChEBI" id="CHEBI:137387"/>
        <dbReference type="EC" id="2.1.1.63"/>
    </reaction>
</comment>
<feature type="active site" description="Nucleophile; methyl group acceptor" evidence="9">
    <location>
        <position position="124"/>
    </location>
</feature>
<dbReference type="Pfam" id="PF02870">
    <property type="entry name" value="Methyltransf_1N"/>
    <property type="match status" value="1"/>
</dbReference>
<accession>A0A5D4M811</accession>